<dbReference type="PANTHER" id="PTHR11220:SF1">
    <property type="entry name" value="HEME-BINDING PROTEIN 2"/>
    <property type="match status" value="1"/>
</dbReference>
<dbReference type="Proteomes" id="UP000183615">
    <property type="component" value="Unassembled WGS sequence"/>
</dbReference>
<dbReference type="Pfam" id="PF04832">
    <property type="entry name" value="SOUL"/>
    <property type="match status" value="1"/>
</dbReference>
<sequence>MAEQPKYKLIKQDGKIEIRQYSEYVIAKTSIKQIEMNQNNNMFRTLASYIFGGNVSNQSIPMTAPVITQNKDSNYDMIFFMLGVKQPEDLPLPNNQNISLEYMEIGKTISITFGMWATEKRVRYYKEKLDKHINQNKIQTKSSLMVAQYNSPWTLPPFRKNELLYTIE</sequence>
<dbReference type="InterPro" id="IPR006917">
    <property type="entry name" value="SOUL_heme-bd"/>
</dbReference>
<comment type="caution">
    <text evidence="1">The sequence shown here is derived from an EMBL/GenBank/DDBJ whole genome shotgun (WGS) entry which is preliminary data.</text>
</comment>
<dbReference type="SUPFAM" id="SSF55136">
    <property type="entry name" value="Probable bacterial effector-binding domain"/>
    <property type="match status" value="1"/>
</dbReference>
<accession>A0A1J5TN35</accession>
<evidence type="ECO:0000313" key="1">
    <source>
        <dbReference type="EMBL" id="OIR22378.1"/>
    </source>
</evidence>
<organism evidence="1 2">
    <name type="scientific">Marine Group III euryarchaeote CG-Epi2</name>
    <dbReference type="NCBI Taxonomy" id="1888996"/>
    <lineage>
        <taxon>Archaea</taxon>
        <taxon>Methanobacteriati</taxon>
        <taxon>Thermoplasmatota</taxon>
        <taxon>Thermoplasmata</taxon>
        <taxon>Candidatus Thermoprofundales</taxon>
    </lineage>
</organism>
<protein>
    <recommendedName>
        <fullName evidence="3">Heme-binding protein</fullName>
    </recommendedName>
</protein>
<evidence type="ECO:0008006" key="3">
    <source>
        <dbReference type="Google" id="ProtNLM"/>
    </source>
</evidence>
<evidence type="ECO:0000313" key="2">
    <source>
        <dbReference type="Proteomes" id="UP000183615"/>
    </source>
</evidence>
<dbReference type="PANTHER" id="PTHR11220">
    <property type="entry name" value="HEME-BINDING PROTEIN-RELATED"/>
    <property type="match status" value="1"/>
</dbReference>
<proteinExistence type="predicted"/>
<dbReference type="AlphaFoldDB" id="A0A1J5TN35"/>
<reference evidence="1 2" key="1">
    <citation type="submission" date="2016-08" db="EMBL/GenBank/DDBJ databases">
        <title>New Insights into Marine Group III Euryarchaeota, from dark to light.</title>
        <authorList>
            <person name="Haro-Moreno J.M."/>
            <person name="Rodriguez-Valera F."/>
            <person name="Lopez-Garcia P."/>
            <person name="Moreira D."/>
            <person name="Martin-Cuadrado A.B."/>
        </authorList>
    </citation>
    <scope>NUCLEOTIDE SEQUENCE [LARGE SCALE GENOMIC DNA]</scope>
    <source>
        <strain evidence="1">CG-Epi2</strain>
    </source>
</reference>
<dbReference type="Gene3D" id="3.20.80.10">
    <property type="entry name" value="Regulatory factor, effector binding domain"/>
    <property type="match status" value="1"/>
</dbReference>
<dbReference type="EMBL" id="MIYZ01000015">
    <property type="protein sequence ID" value="OIR22378.1"/>
    <property type="molecule type" value="Genomic_DNA"/>
</dbReference>
<dbReference type="InterPro" id="IPR011256">
    <property type="entry name" value="Reg_factor_effector_dom_sf"/>
</dbReference>
<name>A0A1J5TN35_9ARCH</name>
<gene>
    <name evidence="1" type="ORF">BET99_04445</name>
</gene>